<feature type="domain" description="Myb/SANT-like" evidence="1">
    <location>
        <begin position="5"/>
        <end position="98"/>
    </location>
</feature>
<dbReference type="InterPro" id="IPR024752">
    <property type="entry name" value="Myb/SANT-like_dom"/>
</dbReference>
<dbReference type="EnsemblPlants" id="AET3Gv20627800.1">
    <property type="protein sequence ID" value="AET3Gv20627800.1"/>
    <property type="gene ID" value="AET3Gv20627800"/>
</dbReference>
<evidence type="ECO:0000259" key="1">
    <source>
        <dbReference type="Pfam" id="PF12776"/>
    </source>
</evidence>
<reference evidence="2" key="4">
    <citation type="submission" date="2019-03" db="UniProtKB">
        <authorList>
            <consortium name="EnsemblPlants"/>
        </authorList>
    </citation>
    <scope>IDENTIFICATION</scope>
</reference>
<dbReference type="OMA" id="WKILEVE"/>
<dbReference type="Proteomes" id="UP000015105">
    <property type="component" value="Chromosome 3D"/>
</dbReference>
<organism evidence="2 3">
    <name type="scientific">Aegilops tauschii subsp. strangulata</name>
    <name type="common">Goatgrass</name>
    <dbReference type="NCBI Taxonomy" id="200361"/>
    <lineage>
        <taxon>Eukaryota</taxon>
        <taxon>Viridiplantae</taxon>
        <taxon>Streptophyta</taxon>
        <taxon>Embryophyta</taxon>
        <taxon>Tracheophyta</taxon>
        <taxon>Spermatophyta</taxon>
        <taxon>Magnoliopsida</taxon>
        <taxon>Liliopsida</taxon>
        <taxon>Poales</taxon>
        <taxon>Poaceae</taxon>
        <taxon>BOP clade</taxon>
        <taxon>Pooideae</taxon>
        <taxon>Triticodae</taxon>
        <taxon>Triticeae</taxon>
        <taxon>Triticinae</taxon>
        <taxon>Aegilops</taxon>
    </lineage>
</organism>
<dbReference type="STRING" id="200361.A0A453FAS3"/>
<reference evidence="3" key="2">
    <citation type="journal article" date="2017" name="Nat. Plants">
        <title>The Aegilops tauschii genome reveals multiple impacts of transposons.</title>
        <authorList>
            <person name="Zhao G."/>
            <person name="Zou C."/>
            <person name="Li K."/>
            <person name="Wang K."/>
            <person name="Li T."/>
            <person name="Gao L."/>
            <person name="Zhang X."/>
            <person name="Wang H."/>
            <person name="Yang Z."/>
            <person name="Liu X."/>
            <person name="Jiang W."/>
            <person name="Mao L."/>
            <person name="Kong X."/>
            <person name="Jiao Y."/>
            <person name="Jia J."/>
        </authorList>
    </citation>
    <scope>NUCLEOTIDE SEQUENCE [LARGE SCALE GENOMIC DNA]</scope>
    <source>
        <strain evidence="3">cv. AL8/78</strain>
    </source>
</reference>
<dbReference type="Pfam" id="PF12776">
    <property type="entry name" value="Myb_DNA-bind_3"/>
    <property type="match status" value="1"/>
</dbReference>
<name>A0A453FAS3_AEGTS</name>
<dbReference type="PANTHER" id="PTHR47851">
    <property type="entry name" value="OS06G0588700 PROTEIN-RELATED"/>
    <property type="match status" value="1"/>
</dbReference>
<sequence>MSADWSDDNTTILTELFVQQVRADNRPDKHLTQNAYEEVAKDFKVRTGLEYTKLQLKNKWDKLKTDYSNFRKLKLKETGGGWDYERNTIKQDVEWWKKAKIDIPGCGKFRKRGLQNENNLSIMFADITSDGTDHWNPASGTIPQSSSATSIFNVDDIQDVDLEETQTGESHADGNGKRLGRYVDGNNKKPKTSLVIQEQITRVGDIAERTQSSFESYMKKEESSSITSVMDLVVECGAIVGSDEYFIASELFVKREQREMFLHMTESAARLDWLRRKYNTKYGH</sequence>
<dbReference type="OrthoDB" id="602113at2759"/>
<evidence type="ECO:0000313" key="3">
    <source>
        <dbReference type="Proteomes" id="UP000015105"/>
    </source>
</evidence>
<dbReference type="GeneID" id="109755046"/>
<keyword evidence="3" id="KW-1185">Reference proteome</keyword>
<protein>
    <recommendedName>
        <fullName evidence="1">Myb/SANT-like domain-containing protein</fullName>
    </recommendedName>
</protein>
<dbReference type="Gramene" id="AET3Gv20627800.1">
    <property type="protein sequence ID" value="AET3Gv20627800.1"/>
    <property type="gene ID" value="AET3Gv20627800"/>
</dbReference>
<reference evidence="2" key="5">
    <citation type="journal article" date="2021" name="G3 (Bethesda)">
        <title>Aegilops tauschii genome assembly Aet v5.0 features greater sequence contiguity and improved annotation.</title>
        <authorList>
            <person name="Wang L."/>
            <person name="Zhu T."/>
            <person name="Rodriguez J.C."/>
            <person name="Deal K.R."/>
            <person name="Dubcovsky J."/>
            <person name="McGuire P.E."/>
            <person name="Lux T."/>
            <person name="Spannagl M."/>
            <person name="Mayer K.F.X."/>
            <person name="Baldrich P."/>
            <person name="Meyers B.C."/>
            <person name="Huo N."/>
            <person name="Gu Y.Q."/>
            <person name="Zhou H."/>
            <person name="Devos K.M."/>
            <person name="Bennetzen J.L."/>
            <person name="Unver T."/>
            <person name="Budak H."/>
            <person name="Gulick P.J."/>
            <person name="Galiba G."/>
            <person name="Kalapos B."/>
            <person name="Nelson D.R."/>
            <person name="Li P."/>
            <person name="You F.M."/>
            <person name="Luo M.C."/>
            <person name="Dvorak J."/>
        </authorList>
    </citation>
    <scope>NUCLEOTIDE SEQUENCE [LARGE SCALE GENOMIC DNA]</scope>
    <source>
        <strain evidence="2">cv. AL8/78</strain>
    </source>
</reference>
<dbReference type="AlphaFoldDB" id="A0A453FAS3"/>
<reference evidence="2" key="3">
    <citation type="journal article" date="2017" name="Nature">
        <title>Genome sequence of the progenitor of the wheat D genome Aegilops tauschii.</title>
        <authorList>
            <person name="Luo M.C."/>
            <person name="Gu Y.Q."/>
            <person name="Puiu D."/>
            <person name="Wang H."/>
            <person name="Twardziok S.O."/>
            <person name="Deal K.R."/>
            <person name="Huo N."/>
            <person name="Zhu T."/>
            <person name="Wang L."/>
            <person name="Wang Y."/>
            <person name="McGuire P.E."/>
            <person name="Liu S."/>
            <person name="Long H."/>
            <person name="Ramasamy R.K."/>
            <person name="Rodriguez J.C."/>
            <person name="Van S.L."/>
            <person name="Yuan L."/>
            <person name="Wang Z."/>
            <person name="Xia Z."/>
            <person name="Xiao L."/>
            <person name="Anderson O.D."/>
            <person name="Ouyang S."/>
            <person name="Liang Y."/>
            <person name="Zimin A.V."/>
            <person name="Pertea G."/>
            <person name="Qi P."/>
            <person name="Bennetzen J.L."/>
            <person name="Dai X."/>
            <person name="Dawson M.W."/>
            <person name="Muller H.G."/>
            <person name="Kugler K."/>
            <person name="Rivarola-Duarte L."/>
            <person name="Spannagl M."/>
            <person name="Mayer K.F.X."/>
            <person name="Lu F.H."/>
            <person name="Bevan M.W."/>
            <person name="Leroy P."/>
            <person name="Li P."/>
            <person name="You F.M."/>
            <person name="Sun Q."/>
            <person name="Liu Z."/>
            <person name="Lyons E."/>
            <person name="Wicker T."/>
            <person name="Salzberg S.L."/>
            <person name="Devos K.M."/>
            <person name="Dvorak J."/>
        </authorList>
    </citation>
    <scope>NUCLEOTIDE SEQUENCE [LARGE SCALE GENOMIC DNA]</scope>
    <source>
        <strain evidence="2">cv. AL8/78</strain>
    </source>
</reference>
<accession>A0A453FAS3</accession>
<dbReference type="RefSeq" id="XP_020169517.2">
    <property type="nucleotide sequence ID" value="XM_020313928.4"/>
</dbReference>
<dbReference type="KEGG" id="ats:109755046"/>
<reference evidence="3" key="1">
    <citation type="journal article" date="2014" name="Science">
        <title>Ancient hybridizations among the ancestral genomes of bread wheat.</title>
        <authorList>
            <consortium name="International Wheat Genome Sequencing Consortium,"/>
            <person name="Marcussen T."/>
            <person name="Sandve S.R."/>
            <person name="Heier L."/>
            <person name="Spannagl M."/>
            <person name="Pfeifer M."/>
            <person name="Jakobsen K.S."/>
            <person name="Wulff B.B."/>
            <person name="Steuernagel B."/>
            <person name="Mayer K.F."/>
            <person name="Olsen O.A."/>
        </authorList>
    </citation>
    <scope>NUCLEOTIDE SEQUENCE [LARGE SCALE GENOMIC DNA]</scope>
    <source>
        <strain evidence="3">cv. AL8/78</strain>
    </source>
</reference>
<proteinExistence type="predicted"/>
<evidence type="ECO:0000313" key="2">
    <source>
        <dbReference type="EnsemblPlants" id="AET3Gv20627800.1"/>
    </source>
</evidence>
<dbReference type="PANTHER" id="PTHR47851:SF7">
    <property type="entry name" value="MYB_SANT-LIKE DOMAIN-CONTAINING PROTEIN"/>
    <property type="match status" value="1"/>
</dbReference>